<sequence>MSYRTLFVRAGLGKFRYFTVDNFYTFRKKNTSKFGSCTCQKRVTSTNSAIRSVRVGTKIRMSGGSRLDHVYRSMLMTKFFTKGWGKPENLKRLFLFKEKMTNREACYSLVPSDYPVTISKEENYSDCRIMEGHFLSPFVTHLPGIVPVESETAYFQIVLPKKWNSNHYKPICLHLAGTGDHGFWRRRQMMAKPLLKGGIASIILENPFYGLRKPKDQIRSSLHNVSDILVMGGCLILESLVLFHWCESNGLGPLGVTGMSMGGHMASLAATNWPKPIVLVPCLSWSSATPVFTQGVMSHSINWDLLCSQYFAEDVYREEITKLVRVDKDAFRAGQYFAKHFPQSMDHIHRLSREEHELSKQKEFCRASQLNPKSVTTEGHSDNSNFNQQTNESSPSNCQAVISSCNASGASNYEVYNPSSNRTLRSKLEVLAAESKLENVKESVSRWREGEALLFMHGIMDECTNLQNFSVPVDTSLIIAICARNDAYVPREGCADLTDIWPEAEVRILDAGHISAYLLHKHAFREAIIESFQRLKRKYIDTSPEKQMN</sequence>
<comment type="caution">
    <text evidence="2">The sequence shown here is derived from an EMBL/GenBank/DDBJ whole genome shotgun (WGS) entry which is preliminary data.</text>
</comment>
<dbReference type="EMBL" id="NEVH01020859">
    <property type="protein sequence ID" value="PNF20985.1"/>
    <property type="molecule type" value="Genomic_DNA"/>
</dbReference>
<dbReference type="PANTHER" id="PTHR13617:SF14">
    <property type="entry name" value="PROTEIN ABHD18"/>
    <property type="match status" value="1"/>
</dbReference>
<dbReference type="InterPro" id="IPR029058">
    <property type="entry name" value="AB_hydrolase_fold"/>
</dbReference>
<proteinExistence type="predicted"/>
<dbReference type="SUPFAM" id="SSF53474">
    <property type="entry name" value="alpha/beta-Hydrolases"/>
    <property type="match status" value="1"/>
</dbReference>
<dbReference type="AlphaFoldDB" id="A0A2J7PXB9"/>
<gene>
    <name evidence="2" type="primary">Abhd18_1</name>
    <name evidence="2" type="ORF">B7P43_G09495</name>
</gene>
<evidence type="ECO:0000313" key="2">
    <source>
        <dbReference type="EMBL" id="PNF20985.1"/>
    </source>
</evidence>
<name>A0A2J7PXB9_9NEOP</name>
<dbReference type="InterPro" id="IPR019149">
    <property type="entry name" value="ABHD18"/>
</dbReference>
<organism evidence="2 3">
    <name type="scientific">Cryptotermes secundus</name>
    <dbReference type="NCBI Taxonomy" id="105785"/>
    <lineage>
        <taxon>Eukaryota</taxon>
        <taxon>Metazoa</taxon>
        <taxon>Ecdysozoa</taxon>
        <taxon>Arthropoda</taxon>
        <taxon>Hexapoda</taxon>
        <taxon>Insecta</taxon>
        <taxon>Pterygota</taxon>
        <taxon>Neoptera</taxon>
        <taxon>Polyneoptera</taxon>
        <taxon>Dictyoptera</taxon>
        <taxon>Blattodea</taxon>
        <taxon>Blattoidea</taxon>
        <taxon>Termitoidae</taxon>
        <taxon>Kalotermitidae</taxon>
        <taxon>Cryptotermitinae</taxon>
        <taxon>Cryptotermes</taxon>
    </lineage>
</organism>
<dbReference type="PANTHER" id="PTHR13617">
    <property type="entry name" value="PROTEIN ABHD18"/>
    <property type="match status" value="1"/>
</dbReference>
<dbReference type="Pfam" id="PF09752">
    <property type="entry name" value="ABHD18"/>
    <property type="match status" value="1"/>
</dbReference>
<keyword evidence="3" id="KW-1185">Reference proteome</keyword>
<dbReference type="Proteomes" id="UP000235965">
    <property type="component" value="Unassembled WGS sequence"/>
</dbReference>
<feature type="region of interest" description="Disordered" evidence="1">
    <location>
        <begin position="371"/>
        <end position="397"/>
    </location>
</feature>
<dbReference type="OrthoDB" id="9987145at2759"/>
<accession>A0A2J7PXB9</accession>
<reference evidence="2 3" key="1">
    <citation type="submission" date="2017-12" db="EMBL/GenBank/DDBJ databases">
        <title>Hemimetabolous genomes reveal molecular basis of termite eusociality.</title>
        <authorList>
            <person name="Harrison M.C."/>
            <person name="Jongepier E."/>
            <person name="Robertson H.M."/>
            <person name="Arning N."/>
            <person name="Bitard-Feildel T."/>
            <person name="Chao H."/>
            <person name="Childers C.P."/>
            <person name="Dinh H."/>
            <person name="Doddapaneni H."/>
            <person name="Dugan S."/>
            <person name="Gowin J."/>
            <person name="Greiner C."/>
            <person name="Han Y."/>
            <person name="Hu H."/>
            <person name="Hughes D.S.T."/>
            <person name="Huylmans A.-K."/>
            <person name="Kemena C."/>
            <person name="Kremer L.P.M."/>
            <person name="Lee S.L."/>
            <person name="Lopez-Ezquerra A."/>
            <person name="Mallet L."/>
            <person name="Monroy-Kuhn J.M."/>
            <person name="Moser A."/>
            <person name="Murali S.C."/>
            <person name="Muzny D.M."/>
            <person name="Otani S."/>
            <person name="Piulachs M.-D."/>
            <person name="Poelchau M."/>
            <person name="Qu J."/>
            <person name="Schaub F."/>
            <person name="Wada-Katsumata A."/>
            <person name="Worley K.C."/>
            <person name="Xie Q."/>
            <person name="Ylla G."/>
            <person name="Poulsen M."/>
            <person name="Gibbs R.A."/>
            <person name="Schal C."/>
            <person name="Richards S."/>
            <person name="Belles X."/>
            <person name="Korb J."/>
            <person name="Bornberg-Bauer E."/>
        </authorList>
    </citation>
    <scope>NUCLEOTIDE SEQUENCE [LARGE SCALE GENOMIC DNA]</scope>
    <source>
        <tissue evidence="2">Whole body</tissue>
    </source>
</reference>
<protein>
    <submittedName>
        <fullName evidence="2">Protein ABHD18</fullName>
    </submittedName>
</protein>
<dbReference type="Gene3D" id="3.40.50.1820">
    <property type="entry name" value="alpha/beta hydrolase"/>
    <property type="match status" value="1"/>
</dbReference>
<evidence type="ECO:0000256" key="1">
    <source>
        <dbReference type="SAM" id="MobiDB-lite"/>
    </source>
</evidence>
<evidence type="ECO:0000313" key="3">
    <source>
        <dbReference type="Proteomes" id="UP000235965"/>
    </source>
</evidence>